<keyword evidence="4" id="KW-0206">Cytoskeleton</keyword>
<feature type="compositionally biased region" description="Low complexity" evidence="7">
    <location>
        <begin position="1097"/>
        <end position="1106"/>
    </location>
</feature>
<dbReference type="GO" id="GO:0005881">
    <property type="term" value="C:cytoplasmic microtubule"/>
    <property type="evidence" value="ECO:0007669"/>
    <property type="project" value="TreeGrafter"/>
</dbReference>
<dbReference type="Pfam" id="PF12348">
    <property type="entry name" value="CLASP_N"/>
    <property type="match status" value="1"/>
</dbReference>
<dbReference type="InterPro" id="IPR034085">
    <property type="entry name" value="TOG"/>
</dbReference>
<dbReference type="PANTHER" id="PTHR21567">
    <property type="entry name" value="CLASP"/>
    <property type="match status" value="1"/>
</dbReference>
<dbReference type="InterPro" id="IPR011989">
    <property type="entry name" value="ARM-like"/>
</dbReference>
<dbReference type="GO" id="GO:0045180">
    <property type="term" value="C:basal cortex"/>
    <property type="evidence" value="ECO:0007669"/>
    <property type="project" value="TreeGrafter"/>
</dbReference>
<feature type="region of interest" description="Disordered" evidence="7">
    <location>
        <begin position="605"/>
        <end position="777"/>
    </location>
</feature>
<feature type="region of interest" description="Disordered" evidence="7">
    <location>
        <begin position="232"/>
        <end position="281"/>
    </location>
</feature>
<feature type="region of interest" description="Disordered" evidence="7">
    <location>
        <begin position="526"/>
        <end position="589"/>
    </location>
</feature>
<evidence type="ECO:0000256" key="4">
    <source>
        <dbReference type="ARBA" id="ARBA00023212"/>
    </source>
</evidence>
<dbReference type="GO" id="GO:0005815">
    <property type="term" value="C:microtubule organizing center"/>
    <property type="evidence" value="ECO:0007669"/>
    <property type="project" value="TreeGrafter"/>
</dbReference>
<gene>
    <name evidence="9" type="ORF">MCOR_16153</name>
</gene>
<proteinExistence type="predicted"/>
<evidence type="ECO:0000256" key="2">
    <source>
        <dbReference type="ARBA" id="ARBA00022490"/>
    </source>
</evidence>
<feature type="domain" description="TOG" evidence="8">
    <location>
        <begin position="307"/>
        <end position="540"/>
    </location>
</feature>
<evidence type="ECO:0000256" key="3">
    <source>
        <dbReference type="ARBA" id="ARBA00022737"/>
    </source>
</evidence>
<keyword evidence="10" id="KW-1185">Reference proteome</keyword>
<keyword evidence="2" id="KW-0963">Cytoplasm</keyword>
<feature type="repeat" description="HEAT" evidence="5">
    <location>
        <begin position="162"/>
        <end position="200"/>
    </location>
</feature>
<reference evidence="9 10" key="1">
    <citation type="submission" date="2020-06" db="EMBL/GenBank/DDBJ databases">
        <authorList>
            <person name="Li R."/>
            <person name="Bekaert M."/>
        </authorList>
    </citation>
    <scope>NUCLEOTIDE SEQUENCE [LARGE SCALE GENOMIC DNA]</scope>
    <source>
        <strain evidence="10">wild</strain>
    </source>
</reference>
<dbReference type="GO" id="GO:0090307">
    <property type="term" value="P:mitotic spindle assembly"/>
    <property type="evidence" value="ECO:0007669"/>
    <property type="project" value="TreeGrafter"/>
</dbReference>
<dbReference type="PROSITE" id="PS50077">
    <property type="entry name" value="HEAT_REPEAT"/>
    <property type="match status" value="1"/>
</dbReference>
<dbReference type="GO" id="GO:0072686">
    <property type="term" value="C:mitotic spindle"/>
    <property type="evidence" value="ECO:0007669"/>
    <property type="project" value="TreeGrafter"/>
</dbReference>
<dbReference type="InterPro" id="IPR021133">
    <property type="entry name" value="HEAT_type_2"/>
</dbReference>
<keyword evidence="6" id="KW-0175">Coiled coil</keyword>
<evidence type="ECO:0000313" key="9">
    <source>
        <dbReference type="EMBL" id="CAC5380172.1"/>
    </source>
</evidence>
<evidence type="ECO:0000256" key="1">
    <source>
        <dbReference type="ARBA" id="ARBA00004245"/>
    </source>
</evidence>
<dbReference type="GO" id="GO:0031110">
    <property type="term" value="P:regulation of microtubule polymerization or depolymerization"/>
    <property type="evidence" value="ECO:0007669"/>
    <property type="project" value="UniProtKB-ARBA"/>
</dbReference>
<feature type="compositionally biased region" description="Low complexity" evidence="7">
    <location>
        <begin position="529"/>
        <end position="546"/>
    </location>
</feature>
<dbReference type="GO" id="GO:0005876">
    <property type="term" value="C:spindle microtubule"/>
    <property type="evidence" value="ECO:0007669"/>
    <property type="project" value="TreeGrafter"/>
</dbReference>
<sequence>MATLDDFTLGITTSDTRKRVQTHSDLVSHLRDPYSSIHCIDIDELIGGLVAWVNCSNYKISINGLEVLCLMVDRMGEDFKPHISSVMVAVVDRLGDSKDQVRDQAQQLLLKLMMPGSSPQFVFERLMGAFNHKLWHVREGVLICLQNTLNLYGARCLSLNKIVPSICKLIEDQNSQVRDEAVNTLCEIYRHVGEKVRQDMAKKGIPPQKLTQIYQRFDEVKASGNMLATADFAPSRAGGDDETDFARPTSTKVLTAKRVQPSSNTTSKRSVLPSKSSSVSSAASSGAVDEEFFIKSFEDVPKVQIFSARDMTDVLTKAKDILSDEKKDWEKRNEAIKTVRSVIVQGGQQQDEFFHLLRSMEPCFTICIRDLRSQIVREACITIAYMSQVLGSKFDHFAESQMSHLINLIPNSAKIMATSGIVCIRFILQYTHSHRLLPIITSVLTSKSATIRRQVCEFINQILHTWPTHVLEKQIANLQDALKRGINDADTDARAFSRKAFWGFAEHFKDQADALLNALEPSKQKQVKGELSGSSSNNSLNSAEGLISRPRSASTDRGFDSSTLGRIGKKKNKFSSASSDTGGADLDKPLYDLYGRRIGRSNSAADITNPYATAPRNRRNQTSGRTTPVSFSGRMTPTSQISGRMTPTSSISGRMTPTSSVTGRTTPVHLSQNSGSSYNSTYNSLPRQKSSTSHSTSSRRARTSGSSQSQPNSRSNSPNSRLGYVSHTRKDKTPAKPRRSGMVRSQGASREGSPNRYGHSGRERRLSGSKIPSSGGKAKVVAHRVLRHGSDVEDALADALVRGGRSRYDTYDSDDAASENSSVCSERSFASLGKTSEDTAEIISLLGSTSSADRKEGLIALQNLLRLNRYLTRVELRKVMEIFTRMFHDPASKVLSLFFDTLVDLVIVHNRDLHDHLYLVLTKLIVKTGADMLGSQQAKVQKCLDTIRDNFPYNMQFNVVTKFIIDQTQSHSLKSSNRNDSKDISESFLTSKVKSSLLNFLHSLVQVMDVSDLMNSADSRLAISRIINWTTEPKSVEVRKGAQMVLIALFNLNPPEFSMMLSYLPKAFQDGATKILHNHIRSASHESDVLSPRNVTSPPQNRSRPPSRTEHPDELETENMNPEDIYNSIKKTSADIQNLSINSKLDSYENVKKKIDFTSQDSGIQDLRNDSPDAVDGRKTHYNPSHYQDEGILNGLNRSRLADPDFDEGESFNEEPWKALLGISQYEDDFSENDIISEILKELSNHNERNEEREEAMKQLIKLTREGSFGLWDEHFKTILLILLETLGDNDTDDRMHVVLSFIDNVIVTQTDDRMHVVLSFIDNVIVTQTDDRMHVVLSFIDNVIVTQTDDRMHVVLSFIDNVIVTQTDDRMHVVLSFIDNVIVT</sequence>
<dbReference type="GO" id="GO:1902903">
    <property type="term" value="P:regulation of supramolecular fiber organization"/>
    <property type="evidence" value="ECO:0007669"/>
    <property type="project" value="UniProtKB-ARBA"/>
</dbReference>
<dbReference type="EMBL" id="CACVKT020002843">
    <property type="protein sequence ID" value="CAC5380172.1"/>
    <property type="molecule type" value="Genomic_DNA"/>
</dbReference>
<protein>
    <submittedName>
        <fullName evidence="9">CLASP1_2</fullName>
    </submittedName>
</protein>
<evidence type="ECO:0000256" key="6">
    <source>
        <dbReference type="SAM" id="Coils"/>
    </source>
</evidence>
<dbReference type="OrthoDB" id="46159at2759"/>
<evidence type="ECO:0000256" key="7">
    <source>
        <dbReference type="SAM" id="MobiDB-lite"/>
    </source>
</evidence>
<feature type="compositionally biased region" description="Low complexity" evidence="7">
    <location>
        <begin position="267"/>
        <end position="281"/>
    </location>
</feature>
<comment type="subcellular location">
    <subcellularLocation>
        <location evidence="1">Cytoplasm</location>
        <location evidence="1">Cytoskeleton</location>
    </subcellularLocation>
</comment>
<feature type="domain" description="TOG" evidence="8">
    <location>
        <begin position="1"/>
        <end position="226"/>
    </location>
</feature>
<dbReference type="InterPro" id="IPR048491">
    <property type="entry name" value="XMAP215_CLASP_TOG"/>
</dbReference>
<dbReference type="GO" id="GO:0040001">
    <property type="term" value="P:establishment of mitotic spindle localization"/>
    <property type="evidence" value="ECO:0007669"/>
    <property type="project" value="TreeGrafter"/>
</dbReference>
<evidence type="ECO:0000259" key="8">
    <source>
        <dbReference type="SMART" id="SM01349"/>
    </source>
</evidence>
<dbReference type="GO" id="GO:0000776">
    <property type="term" value="C:kinetochore"/>
    <property type="evidence" value="ECO:0007669"/>
    <property type="project" value="TreeGrafter"/>
</dbReference>
<evidence type="ECO:0000313" key="10">
    <source>
        <dbReference type="Proteomes" id="UP000507470"/>
    </source>
</evidence>
<dbReference type="SUPFAM" id="SSF48371">
    <property type="entry name" value="ARM repeat"/>
    <property type="match status" value="2"/>
</dbReference>
<feature type="compositionally biased region" description="Low complexity" evidence="7">
    <location>
        <begin position="671"/>
        <end position="696"/>
    </location>
</feature>
<evidence type="ECO:0000256" key="5">
    <source>
        <dbReference type="PROSITE-ProRule" id="PRU00103"/>
    </source>
</evidence>
<dbReference type="InterPro" id="IPR024395">
    <property type="entry name" value="CLASP_N_dom"/>
</dbReference>
<dbReference type="Proteomes" id="UP000507470">
    <property type="component" value="Unassembled WGS sequence"/>
</dbReference>
<organism evidence="9 10">
    <name type="scientific">Mytilus coruscus</name>
    <name type="common">Sea mussel</name>
    <dbReference type="NCBI Taxonomy" id="42192"/>
    <lineage>
        <taxon>Eukaryota</taxon>
        <taxon>Metazoa</taxon>
        <taxon>Spiralia</taxon>
        <taxon>Lophotrochozoa</taxon>
        <taxon>Mollusca</taxon>
        <taxon>Bivalvia</taxon>
        <taxon>Autobranchia</taxon>
        <taxon>Pteriomorphia</taxon>
        <taxon>Mytilida</taxon>
        <taxon>Mytiloidea</taxon>
        <taxon>Mytilidae</taxon>
        <taxon>Mytilinae</taxon>
        <taxon>Mytilus</taxon>
    </lineage>
</organism>
<feature type="coiled-coil region" evidence="6">
    <location>
        <begin position="1236"/>
        <end position="1266"/>
    </location>
</feature>
<feature type="compositionally biased region" description="Polar residues" evidence="7">
    <location>
        <begin position="551"/>
        <end position="564"/>
    </location>
</feature>
<dbReference type="InterPro" id="IPR016024">
    <property type="entry name" value="ARM-type_fold"/>
</dbReference>
<feature type="compositionally biased region" description="Basic residues" evidence="7">
    <location>
        <begin position="727"/>
        <end position="741"/>
    </location>
</feature>
<feature type="compositionally biased region" description="Polar residues" evidence="7">
    <location>
        <begin position="620"/>
        <end position="670"/>
    </location>
</feature>
<dbReference type="PANTHER" id="PTHR21567:SF9">
    <property type="entry name" value="CLIP-ASSOCIATING PROTEIN"/>
    <property type="match status" value="1"/>
</dbReference>
<feature type="region of interest" description="Disordered" evidence="7">
    <location>
        <begin position="1083"/>
        <end position="1122"/>
    </location>
</feature>
<keyword evidence="3" id="KW-0677">Repeat</keyword>
<dbReference type="SMART" id="SM01349">
    <property type="entry name" value="TOG"/>
    <property type="match status" value="2"/>
</dbReference>
<name>A0A6J8B8A4_MYTCO</name>
<feature type="compositionally biased region" description="Low complexity" evidence="7">
    <location>
        <begin position="703"/>
        <end position="721"/>
    </location>
</feature>
<dbReference type="GO" id="GO:0008017">
    <property type="term" value="F:microtubule binding"/>
    <property type="evidence" value="ECO:0007669"/>
    <property type="project" value="TreeGrafter"/>
</dbReference>
<dbReference type="Gene3D" id="1.25.10.10">
    <property type="entry name" value="Leucine-rich Repeat Variant"/>
    <property type="match status" value="3"/>
</dbReference>
<accession>A0A6J8B8A4</accession>
<dbReference type="Pfam" id="PF21041">
    <property type="entry name" value="XMAP215_CLASP_TOG"/>
    <property type="match status" value="1"/>
</dbReference>